<keyword evidence="3" id="KW-1185">Reference proteome</keyword>
<sequence length="223" mass="24074">MKLAVIGAHGKVGSLLCKRANGTFDVTAFVRSPAEFDEGINVSLDIDITNTPLSKITEALKGFDAVVFTAGAGGKGLDLTLSVDLDGAVKVAEAVQANGIKRFILVSALKTFEREFWWDSFLRSYYIAKKYADEVIIKMDVNYTILQPGMLVDTAGTGKIMDPTKVDAYADEITMKQSDKLSIPRDDVAQVIVECLNNDATIRKIIPLISGGIQIKDALALVG</sequence>
<feature type="domain" description="NAD(P)-binding" evidence="1">
    <location>
        <begin position="7"/>
        <end position="198"/>
    </location>
</feature>
<evidence type="ECO:0000313" key="2">
    <source>
        <dbReference type="EMBL" id="ODV73203.1"/>
    </source>
</evidence>
<dbReference type="InterPro" id="IPR036291">
    <property type="entry name" value="NAD(P)-bd_dom_sf"/>
</dbReference>
<dbReference type="STRING" id="983966.A0A1E4S153"/>
<dbReference type="Gene3D" id="3.40.50.720">
    <property type="entry name" value="NAD(P)-binding Rossmann-like Domain"/>
    <property type="match status" value="1"/>
</dbReference>
<dbReference type="RefSeq" id="XP_020070242.1">
    <property type="nucleotide sequence ID" value="XM_020215081.1"/>
</dbReference>
<dbReference type="Pfam" id="PF13460">
    <property type="entry name" value="NAD_binding_10"/>
    <property type="match status" value="1"/>
</dbReference>
<name>A0A1E4S153_CYBJN</name>
<gene>
    <name evidence="2" type="ORF">CYBJADRAFT_167800</name>
</gene>
<dbReference type="PANTHER" id="PTHR15020">
    <property type="entry name" value="FLAVIN REDUCTASE-RELATED"/>
    <property type="match status" value="1"/>
</dbReference>
<protein>
    <submittedName>
        <fullName evidence="2">NAD(P)-binding protein</fullName>
    </submittedName>
</protein>
<dbReference type="CDD" id="cd05243">
    <property type="entry name" value="SDR_a5"/>
    <property type="match status" value="1"/>
</dbReference>
<proteinExistence type="predicted"/>
<evidence type="ECO:0000259" key="1">
    <source>
        <dbReference type="Pfam" id="PF13460"/>
    </source>
</evidence>
<dbReference type="InterPro" id="IPR016040">
    <property type="entry name" value="NAD(P)-bd_dom"/>
</dbReference>
<accession>A0A1E4S153</accession>
<organism evidence="2 3">
    <name type="scientific">Cyberlindnera jadinii (strain ATCC 18201 / CBS 1600 / BCRC 20928 / JCM 3617 / NBRC 0987 / NRRL Y-1542)</name>
    <name type="common">Torula yeast</name>
    <name type="synonym">Candida utilis</name>
    <dbReference type="NCBI Taxonomy" id="983966"/>
    <lineage>
        <taxon>Eukaryota</taxon>
        <taxon>Fungi</taxon>
        <taxon>Dikarya</taxon>
        <taxon>Ascomycota</taxon>
        <taxon>Saccharomycotina</taxon>
        <taxon>Saccharomycetes</taxon>
        <taxon>Phaffomycetales</taxon>
        <taxon>Phaffomycetaceae</taxon>
        <taxon>Cyberlindnera</taxon>
    </lineage>
</organism>
<dbReference type="EMBL" id="KV453931">
    <property type="protein sequence ID" value="ODV73203.1"/>
    <property type="molecule type" value="Genomic_DNA"/>
</dbReference>
<dbReference type="OrthoDB" id="10254604at2759"/>
<dbReference type="AlphaFoldDB" id="A0A1E4S153"/>
<reference evidence="2 3" key="1">
    <citation type="journal article" date="2016" name="Proc. Natl. Acad. Sci. U.S.A.">
        <title>Comparative genomics of biotechnologically important yeasts.</title>
        <authorList>
            <person name="Riley R."/>
            <person name="Haridas S."/>
            <person name="Wolfe K.H."/>
            <person name="Lopes M.R."/>
            <person name="Hittinger C.T."/>
            <person name="Goeker M."/>
            <person name="Salamov A.A."/>
            <person name="Wisecaver J.H."/>
            <person name="Long T.M."/>
            <person name="Calvey C.H."/>
            <person name="Aerts A.L."/>
            <person name="Barry K.W."/>
            <person name="Choi C."/>
            <person name="Clum A."/>
            <person name="Coughlan A.Y."/>
            <person name="Deshpande S."/>
            <person name="Douglass A.P."/>
            <person name="Hanson S.J."/>
            <person name="Klenk H.-P."/>
            <person name="LaButti K.M."/>
            <person name="Lapidus A."/>
            <person name="Lindquist E.A."/>
            <person name="Lipzen A.M."/>
            <person name="Meier-Kolthoff J.P."/>
            <person name="Ohm R.A."/>
            <person name="Otillar R.P."/>
            <person name="Pangilinan J.L."/>
            <person name="Peng Y."/>
            <person name="Rokas A."/>
            <person name="Rosa C.A."/>
            <person name="Scheuner C."/>
            <person name="Sibirny A.A."/>
            <person name="Slot J.C."/>
            <person name="Stielow J.B."/>
            <person name="Sun H."/>
            <person name="Kurtzman C.P."/>
            <person name="Blackwell M."/>
            <person name="Grigoriev I.V."/>
            <person name="Jeffries T.W."/>
        </authorList>
    </citation>
    <scope>NUCLEOTIDE SEQUENCE [LARGE SCALE GENOMIC DNA]</scope>
    <source>
        <strain evidence="3">ATCC 18201 / CBS 1600 / BCRC 20928 / JCM 3617 / NBRC 0987 / NRRL Y-1542</strain>
    </source>
</reference>
<dbReference type="OMA" id="YFKNEVG"/>
<evidence type="ECO:0000313" key="3">
    <source>
        <dbReference type="Proteomes" id="UP000094389"/>
    </source>
</evidence>
<dbReference type="GeneID" id="30989477"/>
<dbReference type="PANTHER" id="PTHR15020:SF50">
    <property type="entry name" value="UPF0659 PROTEIN YMR090W"/>
    <property type="match status" value="1"/>
</dbReference>
<dbReference type="Proteomes" id="UP000094389">
    <property type="component" value="Unassembled WGS sequence"/>
</dbReference>
<dbReference type="SUPFAM" id="SSF51735">
    <property type="entry name" value="NAD(P)-binding Rossmann-fold domains"/>
    <property type="match status" value="1"/>
</dbReference>